<dbReference type="AlphaFoldDB" id="A0A6J4IJI0"/>
<accession>A0A6J4IJI0</accession>
<proteinExistence type="predicted"/>
<reference evidence="2" key="1">
    <citation type="submission" date="2020-02" db="EMBL/GenBank/DDBJ databases">
        <authorList>
            <person name="Meier V. D."/>
        </authorList>
    </citation>
    <scope>NUCLEOTIDE SEQUENCE</scope>
    <source>
        <strain evidence="2">AVDCRST_MAG50</strain>
    </source>
</reference>
<name>A0A6J4IJI0_9ACTN</name>
<feature type="region of interest" description="Disordered" evidence="1">
    <location>
        <begin position="1"/>
        <end position="90"/>
    </location>
</feature>
<gene>
    <name evidence="2" type="ORF">AVDCRST_MAG50-2396</name>
</gene>
<protein>
    <submittedName>
        <fullName evidence="2">Uncharacterized protein</fullName>
    </submittedName>
</protein>
<feature type="non-terminal residue" evidence="2">
    <location>
        <position position="1"/>
    </location>
</feature>
<feature type="compositionally biased region" description="Basic residues" evidence="1">
    <location>
        <begin position="74"/>
        <end position="90"/>
    </location>
</feature>
<feature type="compositionally biased region" description="Basic residues" evidence="1">
    <location>
        <begin position="1"/>
        <end position="10"/>
    </location>
</feature>
<evidence type="ECO:0000313" key="2">
    <source>
        <dbReference type="EMBL" id="CAA9253990.1"/>
    </source>
</evidence>
<dbReference type="EMBL" id="CADCTF010000114">
    <property type="protein sequence ID" value="CAA9253990.1"/>
    <property type="molecule type" value="Genomic_DNA"/>
</dbReference>
<feature type="compositionally biased region" description="Basic and acidic residues" evidence="1">
    <location>
        <begin position="34"/>
        <end position="61"/>
    </location>
</feature>
<organism evidence="2">
    <name type="scientific">uncultured Acidimicrobiales bacterium</name>
    <dbReference type="NCBI Taxonomy" id="310071"/>
    <lineage>
        <taxon>Bacteria</taxon>
        <taxon>Bacillati</taxon>
        <taxon>Actinomycetota</taxon>
        <taxon>Acidimicrobiia</taxon>
        <taxon>Acidimicrobiales</taxon>
        <taxon>environmental samples</taxon>
    </lineage>
</organism>
<evidence type="ECO:0000256" key="1">
    <source>
        <dbReference type="SAM" id="MobiDB-lite"/>
    </source>
</evidence>
<sequence>DRGRVRRSRSPRGTAGLGAGTIRSSGAGRLRRPHAADRLRPRDVATDHRPLVGGRGDEECAARPGVSAAGCVPGHRHHLRHLPRRPARQL</sequence>
<feature type="non-terminal residue" evidence="2">
    <location>
        <position position="90"/>
    </location>
</feature>